<accession>A0A8D2L4T9</accession>
<evidence type="ECO:0000313" key="2">
    <source>
        <dbReference type="Ensembl" id="ENSVKKP00000016625.1"/>
    </source>
</evidence>
<evidence type="ECO:0000256" key="1">
    <source>
        <dbReference type="SAM" id="MobiDB-lite"/>
    </source>
</evidence>
<sequence length="123" mass="12851">MKRCFRVTLISGQPLPLCQGGAWKLRPPGVPPTVGTRSVRAETEASFATGFGTRVALYSGQVLSLCQRGAGRSQSPGGPPTGEHLQPRGSGKSRVLGRPPNVGTHSEQAETEACAEGPLLTED</sequence>
<proteinExistence type="predicted"/>
<dbReference type="Ensembl" id="ENSVKKT00000017038.1">
    <property type="protein sequence ID" value="ENSVKKP00000016625.1"/>
    <property type="gene ID" value="ENSVKKG00000011369.1"/>
</dbReference>
<keyword evidence="3" id="KW-1185">Reference proteome</keyword>
<name>A0A8D2L4T9_VARKO</name>
<evidence type="ECO:0000313" key="3">
    <source>
        <dbReference type="Proteomes" id="UP000694545"/>
    </source>
</evidence>
<feature type="region of interest" description="Disordered" evidence="1">
    <location>
        <begin position="68"/>
        <end position="123"/>
    </location>
</feature>
<protein>
    <submittedName>
        <fullName evidence="2">Uncharacterized protein</fullName>
    </submittedName>
</protein>
<reference evidence="2" key="2">
    <citation type="submission" date="2025-09" db="UniProtKB">
        <authorList>
            <consortium name="Ensembl"/>
        </authorList>
    </citation>
    <scope>IDENTIFICATION</scope>
</reference>
<dbReference type="Proteomes" id="UP000694545">
    <property type="component" value="Unplaced"/>
</dbReference>
<organism evidence="2 3">
    <name type="scientific">Varanus komodoensis</name>
    <name type="common">Komodo dragon</name>
    <dbReference type="NCBI Taxonomy" id="61221"/>
    <lineage>
        <taxon>Eukaryota</taxon>
        <taxon>Metazoa</taxon>
        <taxon>Chordata</taxon>
        <taxon>Craniata</taxon>
        <taxon>Vertebrata</taxon>
        <taxon>Euteleostomi</taxon>
        <taxon>Lepidosauria</taxon>
        <taxon>Squamata</taxon>
        <taxon>Bifurcata</taxon>
        <taxon>Unidentata</taxon>
        <taxon>Episquamata</taxon>
        <taxon>Toxicofera</taxon>
        <taxon>Anguimorpha</taxon>
        <taxon>Paleoanguimorpha</taxon>
        <taxon>Varanoidea</taxon>
        <taxon>Varanidae</taxon>
        <taxon>Varanus</taxon>
    </lineage>
</organism>
<dbReference type="AlphaFoldDB" id="A0A8D2L4T9"/>
<reference evidence="2" key="1">
    <citation type="submission" date="2025-08" db="UniProtKB">
        <authorList>
            <consortium name="Ensembl"/>
        </authorList>
    </citation>
    <scope>IDENTIFICATION</scope>
</reference>